<dbReference type="GeneID" id="75220816"/>
<evidence type="ECO:0000256" key="3">
    <source>
        <dbReference type="ARBA" id="ARBA00013014"/>
    </source>
</evidence>
<dbReference type="Gene3D" id="1.10.1040.10">
    <property type="entry name" value="N-(1-d-carboxylethyl)-l-norvaline Dehydrogenase, domain 2"/>
    <property type="match status" value="1"/>
</dbReference>
<evidence type="ECO:0000259" key="11">
    <source>
        <dbReference type="Pfam" id="PF08546"/>
    </source>
</evidence>
<comment type="caution">
    <text evidence="12">The sequence shown here is derived from an EMBL/GenBank/DDBJ whole genome shotgun (WGS) entry which is preliminary data.</text>
</comment>
<dbReference type="AlphaFoldDB" id="A0A432NUM4"/>
<dbReference type="PANTHER" id="PTHR43765">
    <property type="entry name" value="2-DEHYDROPANTOATE 2-REDUCTASE-RELATED"/>
    <property type="match status" value="1"/>
</dbReference>
<dbReference type="InterPro" id="IPR013332">
    <property type="entry name" value="KPR_N"/>
</dbReference>
<evidence type="ECO:0000259" key="10">
    <source>
        <dbReference type="Pfam" id="PF02558"/>
    </source>
</evidence>
<evidence type="ECO:0000313" key="12">
    <source>
        <dbReference type="EMBL" id="RUM03340.1"/>
    </source>
</evidence>
<comment type="catalytic activity">
    <reaction evidence="9">
        <text>(R)-pantoate + NADP(+) = 2-dehydropantoate + NADPH + H(+)</text>
        <dbReference type="Rhea" id="RHEA:16233"/>
        <dbReference type="ChEBI" id="CHEBI:11561"/>
        <dbReference type="ChEBI" id="CHEBI:15378"/>
        <dbReference type="ChEBI" id="CHEBI:15980"/>
        <dbReference type="ChEBI" id="CHEBI:57783"/>
        <dbReference type="ChEBI" id="CHEBI:58349"/>
        <dbReference type="EC" id="1.1.1.169"/>
    </reaction>
</comment>
<dbReference type="Pfam" id="PF02558">
    <property type="entry name" value="ApbA"/>
    <property type="match status" value="1"/>
</dbReference>
<evidence type="ECO:0000313" key="13">
    <source>
        <dbReference type="Proteomes" id="UP000273611"/>
    </source>
</evidence>
<sequence length="325" mass="34572">MTRYIIIGAGAVGASLAAEFETHDIPYVLVGRGAQIAHIAAHGLSYRRPRETRVVQLNAVDTATPPVLKPDDILILTVKAQDVEAATDFWAWRDVDGAGLASDLPLVTLQNGLAAEDIALRRFHRVYAASILIPARYTVTGEVVVGGEPNVGIVTLGRYPHGLDDTASAVVSDLTKAGYLAEARADIRRWKAAKLQHNATNAVELFAGTPEVRAKAGAELAEEARTVLKAAGYDLAAPSERAIDISGWRVAEDSGIERGQQSTWQSFVRGTSSEVDYLNGEIVRLGRLHGVAAPLNAAFQRAAAKLARDGGKPGSLSIEEVGRLA</sequence>
<keyword evidence="6" id="KW-0521">NADP</keyword>
<gene>
    <name evidence="12" type="ORF">EEQ99_09175</name>
</gene>
<evidence type="ECO:0000256" key="9">
    <source>
        <dbReference type="ARBA" id="ARBA00048793"/>
    </source>
</evidence>
<dbReference type="UniPathway" id="UPA00028">
    <property type="reaction ID" value="UER00004"/>
</dbReference>
<dbReference type="Pfam" id="PF08546">
    <property type="entry name" value="ApbA_C"/>
    <property type="match status" value="1"/>
</dbReference>
<dbReference type="InterPro" id="IPR036291">
    <property type="entry name" value="NAD(P)-bd_dom_sf"/>
</dbReference>
<dbReference type="EC" id="1.1.1.169" evidence="3"/>
<evidence type="ECO:0000256" key="7">
    <source>
        <dbReference type="ARBA" id="ARBA00023002"/>
    </source>
</evidence>
<dbReference type="GO" id="GO:0050661">
    <property type="term" value="F:NADP binding"/>
    <property type="evidence" value="ECO:0007669"/>
    <property type="project" value="TreeGrafter"/>
</dbReference>
<dbReference type="InterPro" id="IPR013752">
    <property type="entry name" value="KPA_reductase"/>
</dbReference>
<name>A0A432NUM4_9HYPH</name>
<dbReference type="RefSeq" id="WP_127430262.1">
    <property type="nucleotide sequence ID" value="NZ_BMFI01000001.1"/>
</dbReference>
<evidence type="ECO:0000256" key="1">
    <source>
        <dbReference type="ARBA" id="ARBA00004994"/>
    </source>
</evidence>
<reference evidence="12 13" key="1">
    <citation type="journal article" date="2015" name="Int. J. Syst. Evol. Microbiol.">
        <title>Rhizobium anhuiense sp. nov., isolated from effective nodules of Vicia faba and Pisum sativum.</title>
        <authorList>
            <person name="Zhang Y.J."/>
            <person name="Zheng W.T."/>
            <person name="Everall I."/>
            <person name="Young J.P."/>
            <person name="Zhang X.X."/>
            <person name="Tian C.F."/>
            <person name="Sui X.H."/>
            <person name="Wang E.T."/>
            <person name="Chen W.X."/>
        </authorList>
    </citation>
    <scope>NUCLEOTIDE SEQUENCE [LARGE SCALE GENOMIC DNA]</scope>
    <source>
        <strain evidence="12 13">CCBAU 23252</strain>
    </source>
</reference>
<dbReference type="InterPro" id="IPR050838">
    <property type="entry name" value="Ketopantoate_reductase"/>
</dbReference>
<dbReference type="GO" id="GO:0015940">
    <property type="term" value="P:pantothenate biosynthetic process"/>
    <property type="evidence" value="ECO:0007669"/>
    <property type="project" value="UniProtKB-UniPathway"/>
</dbReference>
<comment type="similarity">
    <text evidence="2">Belongs to the ketopantoate reductase family.</text>
</comment>
<feature type="domain" description="Ketopantoate reductase C-terminal" evidence="11">
    <location>
        <begin position="216"/>
        <end position="302"/>
    </location>
</feature>
<keyword evidence="7" id="KW-0560">Oxidoreductase</keyword>
<organism evidence="12 13">
    <name type="scientific">Rhizobium anhuiense</name>
    <dbReference type="NCBI Taxonomy" id="1184720"/>
    <lineage>
        <taxon>Bacteria</taxon>
        <taxon>Pseudomonadati</taxon>
        <taxon>Pseudomonadota</taxon>
        <taxon>Alphaproteobacteria</taxon>
        <taxon>Hyphomicrobiales</taxon>
        <taxon>Rhizobiaceae</taxon>
        <taxon>Rhizobium/Agrobacterium group</taxon>
        <taxon>Rhizobium</taxon>
    </lineage>
</organism>
<dbReference type="PANTHER" id="PTHR43765:SF2">
    <property type="entry name" value="2-DEHYDROPANTOATE 2-REDUCTASE"/>
    <property type="match status" value="1"/>
</dbReference>
<dbReference type="InterPro" id="IPR008927">
    <property type="entry name" value="6-PGluconate_DH-like_C_sf"/>
</dbReference>
<dbReference type="Gene3D" id="3.40.50.720">
    <property type="entry name" value="NAD(P)-binding Rossmann-like Domain"/>
    <property type="match status" value="1"/>
</dbReference>
<dbReference type="SUPFAM" id="SSF51735">
    <property type="entry name" value="NAD(P)-binding Rossmann-fold domains"/>
    <property type="match status" value="1"/>
</dbReference>
<keyword evidence="5" id="KW-0566">Pantothenate biosynthesis</keyword>
<proteinExistence type="inferred from homology"/>
<feature type="domain" description="Ketopantoate reductase N-terminal" evidence="10">
    <location>
        <begin position="5"/>
        <end position="148"/>
    </location>
</feature>
<dbReference type="GO" id="GO:0008677">
    <property type="term" value="F:2-dehydropantoate 2-reductase activity"/>
    <property type="evidence" value="ECO:0007669"/>
    <property type="project" value="UniProtKB-EC"/>
</dbReference>
<evidence type="ECO:0000256" key="5">
    <source>
        <dbReference type="ARBA" id="ARBA00022655"/>
    </source>
</evidence>
<comment type="pathway">
    <text evidence="1">Cofactor biosynthesis; (R)-pantothenate biosynthesis; (R)-pantoate from 3-methyl-2-oxobutanoate: step 2/2.</text>
</comment>
<evidence type="ECO:0000256" key="8">
    <source>
        <dbReference type="ARBA" id="ARBA00032024"/>
    </source>
</evidence>
<evidence type="ECO:0000256" key="6">
    <source>
        <dbReference type="ARBA" id="ARBA00022857"/>
    </source>
</evidence>
<dbReference type="SUPFAM" id="SSF48179">
    <property type="entry name" value="6-phosphogluconate dehydrogenase C-terminal domain-like"/>
    <property type="match status" value="1"/>
</dbReference>
<dbReference type="InterPro" id="IPR013328">
    <property type="entry name" value="6PGD_dom2"/>
</dbReference>
<protein>
    <recommendedName>
        <fullName evidence="4">2-dehydropantoate 2-reductase</fullName>
        <ecNumber evidence="3">1.1.1.169</ecNumber>
    </recommendedName>
    <alternativeName>
        <fullName evidence="8">Ketopantoate reductase</fullName>
    </alternativeName>
</protein>
<evidence type="ECO:0000256" key="2">
    <source>
        <dbReference type="ARBA" id="ARBA00007870"/>
    </source>
</evidence>
<dbReference type="Proteomes" id="UP000273611">
    <property type="component" value="Unassembled WGS sequence"/>
</dbReference>
<evidence type="ECO:0000256" key="4">
    <source>
        <dbReference type="ARBA" id="ARBA00019465"/>
    </source>
</evidence>
<dbReference type="EMBL" id="RIBW01000002">
    <property type="protein sequence ID" value="RUM03340.1"/>
    <property type="molecule type" value="Genomic_DNA"/>
</dbReference>
<dbReference type="GO" id="GO:0005737">
    <property type="term" value="C:cytoplasm"/>
    <property type="evidence" value="ECO:0007669"/>
    <property type="project" value="TreeGrafter"/>
</dbReference>
<accession>A0A432NUM4</accession>